<dbReference type="SUPFAM" id="SSF103481">
    <property type="entry name" value="Multidrug resistance efflux transporter EmrE"/>
    <property type="match status" value="1"/>
</dbReference>
<dbReference type="AlphaFoldDB" id="A0A0H5E859"/>
<dbReference type="Pfam" id="PF00892">
    <property type="entry name" value="EamA"/>
    <property type="match status" value="1"/>
</dbReference>
<proteinExistence type="predicted"/>
<name>A0A0H5E859_9BACT</name>
<dbReference type="EMBL" id="CWGJ01000028">
    <property type="protein sequence ID" value="CRX39535.1"/>
    <property type="molecule type" value="Genomic_DNA"/>
</dbReference>
<sequence length="197" mass="21671">MPINAILLSILACFFWGIIFIVPLFLGDFCCIDIALGRYLSYGLVSLALFAFVAQGVQRLRQHWKIAFLFAAIMNVGYYTTVALGVRYSSASIVALLMGIAPISIGLLGNTKGVKEISKTLLIPGLLIFLGLGFVNFETLSGQWNSQIPHDFGWGIFFALLALAAWTWYVVANTNFLTQNPDIDPKDWTTIVGVMLP</sequence>
<dbReference type="GO" id="GO:0016020">
    <property type="term" value="C:membrane"/>
    <property type="evidence" value="ECO:0007669"/>
    <property type="project" value="InterPro"/>
</dbReference>
<feature type="transmembrane region" description="Helical" evidence="1">
    <location>
        <begin position="64"/>
        <end position="82"/>
    </location>
</feature>
<feature type="transmembrane region" description="Helical" evidence="1">
    <location>
        <begin position="39"/>
        <end position="57"/>
    </location>
</feature>
<dbReference type="RefSeq" id="WP_098039396.1">
    <property type="nucleotide sequence ID" value="NZ_CWGJ01000028.1"/>
</dbReference>
<dbReference type="Proteomes" id="UP000220251">
    <property type="component" value="Unassembled WGS sequence"/>
</dbReference>
<feature type="transmembrane region" description="Helical" evidence="1">
    <location>
        <begin position="121"/>
        <end position="140"/>
    </location>
</feature>
<organism evidence="3 4">
    <name type="scientific">Estrella lausannensis</name>
    <dbReference type="NCBI Taxonomy" id="483423"/>
    <lineage>
        <taxon>Bacteria</taxon>
        <taxon>Pseudomonadati</taxon>
        <taxon>Chlamydiota</taxon>
        <taxon>Chlamydiia</taxon>
        <taxon>Parachlamydiales</taxon>
        <taxon>Candidatus Criblamydiaceae</taxon>
        <taxon>Estrella</taxon>
    </lineage>
</organism>
<evidence type="ECO:0000256" key="1">
    <source>
        <dbReference type="SAM" id="Phobius"/>
    </source>
</evidence>
<gene>
    <name evidence="3" type="ORF">ELAC_2215</name>
</gene>
<dbReference type="InterPro" id="IPR000620">
    <property type="entry name" value="EamA_dom"/>
</dbReference>
<protein>
    <submittedName>
        <fullName evidence="3">Conserved putative membrane protein</fullName>
    </submittedName>
</protein>
<keyword evidence="1" id="KW-1133">Transmembrane helix</keyword>
<reference evidence="4" key="1">
    <citation type="submission" date="2015-06" db="EMBL/GenBank/DDBJ databases">
        <authorList>
            <person name="Bertelli C."/>
        </authorList>
    </citation>
    <scope>NUCLEOTIDE SEQUENCE [LARGE SCALE GENOMIC DNA]</scope>
    <source>
        <strain evidence="4">CRIB-30</strain>
    </source>
</reference>
<dbReference type="InterPro" id="IPR037185">
    <property type="entry name" value="EmrE-like"/>
</dbReference>
<feature type="transmembrane region" description="Helical" evidence="1">
    <location>
        <begin position="88"/>
        <end position="109"/>
    </location>
</feature>
<dbReference type="OrthoDB" id="19135at2"/>
<keyword evidence="4" id="KW-1185">Reference proteome</keyword>
<feature type="transmembrane region" description="Helical" evidence="1">
    <location>
        <begin position="152"/>
        <end position="171"/>
    </location>
</feature>
<evidence type="ECO:0000313" key="3">
    <source>
        <dbReference type="EMBL" id="CRX39535.1"/>
    </source>
</evidence>
<feature type="transmembrane region" description="Helical" evidence="1">
    <location>
        <begin position="7"/>
        <end position="27"/>
    </location>
</feature>
<keyword evidence="1" id="KW-0472">Membrane</keyword>
<accession>A0A0H5E859</accession>
<keyword evidence="1" id="KW-0812">Transmembrane</keyword>
<feature type="domain" description="EamA" evidence="2">
    <location>
        <begin position="5"/>
        <end position="136"/>
    </location>
</feature>
<evidence type="ECO:0000313" key="4">
    <source>
        <dbReference type="Proteomes" id="UP000220251"/>
    </source>
</evidence>
<evidence type="ECO:0000259" key="2">
    <source>
        <dbReference type="Pfam" id="PF00892"/>
    </source>
</evidence>